<evidence type="ECO:0000256" key="2">
    <source>
        <dbReference type="ARBA" id="ARBA00023015"/>
    </source>
</evidence>
<sequence length="325" mass="34142">MDLLAHLEAYVATADEAGFSRAADRLGIAQPLLSRRIRTLEDHLGGPLFDRSRRQITTTELGMLLLPYARDVLDRTQRLRQAADSAGRARTLAVAVPAHCAPAALARAIRAGTEHGITLGVRELPPQERVLGLADGSLGYALVRVPPERGALRVPLGLASAPDVADLACGGPRRSAHLEDLRPRRGRGTRSAAALPVLTLPEDQVPHHEDRLERAVARAGLPPGRFRPAGPAADALAATLAGQALLLCAEPFARQHGAHWAPLGDRTLHRGYDVRAAPDRSGTASVPGWLVAPLASAVGAGDGEWGPPRSGAAGDDLPARLAARG</sequence>
<evidence type="ECO:0000259" key="6">
    <source>
        <dbReference type="PROSITE" id="PS50931"/>
    </source>
</evidence>
<dbReference type="PROSITE" id="PS50931">
    <property type="entry name" value="HTH_LYSR"/>
    <property type="match status" value="1"/>
</dbReference>
<dbReference type="EMBL" id="CP047020">
    <property type="protein sequence ID" value="QHA08648.1"/>
    <property type="molecule type" value="Genomic_DNA"/>
</dbReference>
<protein>
    <submittedName>
        <fullName evidence="7">LysR family transcriptional regulator</fullName>
    </submittedName>
</protein>
<dbReference type="InterPro" id="IPR036390">
    <property type="entry name" value="WH_DNA-bd_sf"/>
</dbReference>
<keyword evidence="8" id="KW-1185">Reference proteome</keyword>
<dbReference type="AlphaFoldDB" id="A0A6I6N652"/>
<dbReference type="GO" id="GO:0032993">
    <property type="term" value="C:protein-DNA complex"/>
    <property type="evidence" value="ECO:0007669"/>
    <property type="project" value="TreeGrafter"/>
</dbReference>
<dbReference type="SUPFAM" id="SSF46785">
    <property type="entry name" value="Winged helix' DNA-binding domain"/>
    <property type="match status" value="1"/>
</dbReference>
<dbReference type="RefSeq" id="WP_158928261.1">
    <property type="nucleotide sequence ID" value="NZ_CP047020.1"/>
</dbReference>
<dbReference type="PANTHER" id="PTHR30346:SF0">
    <property type="entry name" value="HCA OPERON TRANSCRIPTIONAL ACTIVATOR HCAR"/>
    <property type="match status" value="1"/>
</dbReference>
<dbReference type="FunFam" id="1.10.10.10:FF:000001">
    <property type="entry name" value="LysR family transcriptional regulator"/>
    <property type="match status" value="1"/>
</dbReference>
<dbReference type="PANTHER" id="PTHR30346">
    <property type="entry name" value="TRANSCRIPTIONAL DUAL REGULATOR HCAR-RELATED"/>
    <property type="match status" value="1"/>
</dbReference>
<dbReference type="Gene3D" id="1.10.10.10">
    <property type="entry name" value="Winged helix-like DNA-binding domain superfamily/Winged helix DNA-binding domain"/>
    <property type="match status" value="1"/>
</dbReference>
<evidence type="ECO:0000256" key="5">
    <source>
        <dbReference type="SAM" id="MobiDB-lite"/>
    </source>
</evidence>
<dbReference type="Proteomes" id="UP000436138">
    <property type="component" value="Chromosome"/>
</dbReference>
<evidence type="ECO:0000256" key="3">
    <source>
        <dbReference type="ARBA" id="ARBA00023125"/>
    </source>
</evidence>
<gene>
    <name evidence="7" type="ORF">GQF42_40100</name>
</gene>
<keyword evidence="4" id="KW-0804">Transcription</keyword>
<evidence type="ECO:0000313" key="8">
    <source>
        <dbReference type="Proteomes" id="UP000436138"/>
    </source>
</evidence>
<name>A0A6I6N652_9ACTN</name>
<dbReference type="PRINTS" id="PR00039">
    <property type="entry name" value="HTHLYSR"/>
</dbReference>
<dbReference type="InterPro" id="IPR036388">
    <property type="entry name" value="WH-like_DNA-bd_sf"/>
</dbReference>
<evidence type="ECO:0000256" key="1">
    <source>
        <dbReference type="ARBA" id="ARBA00009437"/>
    </source>
</evidence>
<dbReference type="KEGG" id="sbro:GQF42_40100"/>
<organism evidence="7 8">
    <name type="scientific">Streptomyces broussonetiae</name>
    <dbReference type="NCBI Taxonomy" id="2686304"/>
    <lineage>
        <taxon>Bacteria</taxon>
        <taxon>Bacillati</taxon>
        <taxon>Actinomycetota</taxon>
        <taxon>Actinomycetes</taxon>
        <taxon>Kitasatosporales</taxon>
        <taxon>Streptomycetaceae</taxon>
        <taxon>Streptomyces</taxon>
    </lineage>
</organism>
<proteinExistence type="inferred from homology"/>
<dbReference type="GO" id="GO:0003700">
    <property type="term" value="F:DNA-binding transcription factor activity"/>
    <property type="evidence" value="ECO:0007669"/>
    <property type="project" value="InterPro"/>
</dbReference>
<keyword evidence="2" id="KW-0805">Transcription regulation</keyword>
<keyword evidence="3" id="KW-0238">DNA-binding</keyword>
<accession>A0A6I6N652</accession>
<evidence type="ECO:0000256" key="4">
    <source>
        <dbReference type="ARBA" id="ARBA00023163"/>
    </source>
</evidence>
<comment type="similarity">
    <text evidence="1">Belongs to the LysR transcriptional regulatory family.</text>
</comment>
<dbReference type="Pfam" id="PF00126">
    <property type="entry name" value="HTH_1"/>
    <property type="match status" value="1"/>
</dbReference>
<feature type="region of interest" description="Disordered" evidence="5">
    <location>
        <begin position="300"/>
        <end position="325"/>
    </location>
</feature>
<feature type="domain" description="HTH lysR-type" evidence="6">
    <location>
        <begin position="1"/>
        <end position="59"/>
    </location>
</feature>
<dbReference type="GO" id="GO:0003677">
    <property type="term" value="F:DNA binding"/>
    <property type="evidence" value="ECO:0007669"/>
    <property type="project" value="UniProtKB-KW"/>
</dbReference>
<reference evidence="7 8" key="1">
    <citation type="submission" date="2019-12" db="EMBL/GenBank/DDBJ databases">
        <title>Streptomyces sp. strain T44 isolated from rhizosphere soil of Broussonetia papyrifera.</title>
        <authorList>
            <person name="Mo P."/>
        </authorList>
    </citation>
    <scope>NUCLEOTIDE SEQUENCE [LARGE SCALE GENOMIC DNA]</scope>
    <source>
        <strain evidence="7 8">T44</strain>
    </source>
</reference>
<evidence type="ECO:0000313" key="7">
    <source>
        <dbReference type="EMBL" id="QHA08648.1"/>
    </source>
</evidence>
<dbReference type="InterPro" id="IPR000847">
    <property type="entry name" value="LysR_HTH_N"/>
</dbReference>